<comment type="caution">
    <text evidence="11">The sequence shown here is derived from an EMBL/GenBank/DDBJ whole genome shotgun (WGS) entry which is preliminary data.</text>
</comment>
<dbReference type="PANTHER" id="PTHR36427">
    <property type="entry name" value="54S RIBOSOMAL PROTEIN L1, MITOCHONDRIAL"/>
    <property type="match status" value="1"/>
</dbReference>
<dbReference type="PROSITE" id="PS01199">
    <property type="entry name" value="RIBOSOMAL_L1"/>
    <property type="match status" value="1"/>
</dbReference>
<name>M2P7Z9_9FIRM</name>
<comment type="similarity">
    <text evidence="1 9 10">Belongs to the universal ribosomal protein uL1 family.</text>
</comment>
<dbReference type="GO" id="GO:0003735">
    <property type="term" value="F:structural constituent of ribosome"/>
    <property type="evidence" value="ECO:0007669"/>
    <property type="project" value="InterPro"/>
</dbReference>
<dbReference type="EMBL" id="AGEJ01000021">
    <property type="protein sequence ID" value="EMD16452.1"/>
    <property type="molecule type" value="Genomic_DNA"/>
</dbReference>
<dbReference type="GO" id="GO:0015934">
    <property type="term" value="C:large ribosomal subunit"/>
    <property type="evidence" value="ECO:0007669"/>
    <property type="project" value="InterPro"/>
</dbReference>
<keyword evidence="5 9" id="KW-0694">RNA-binding</keyword>
<dbReference type="InterPro" id="IPR028364">
    <property type="entry name" value="Ribosomal_uL1/biogenesis"/>
</dbReference>
<evidence type="ECO:0000256" key="3">
    <source>
        <dbReference type="ARBA" id="ARBA00022730"/>
    </source>
</evidence>
<dbReference type="Gene3D" id="3.40.50.790">
    <property type="match status" value="1"/>
</dbReference>
<dbReference type="GO" id="GO:0006417">
    <property type="term" value="P:regulation of translation"/>
    <property type="evidence" value="ECO:0007669"/>
    <property type="project" value="UniProtKB-KW"/>
</dbReference>
<evidence type="ECO:0000256" key="9">
    <source>
        <dbReference type="HAMAP-Rule" id="MF_01318"/>
    </source>
</evidence>
<protein>
    <recommendedName>
        <fullName evidence="8 9">Large ribosomal subunit protein uL1</fullName>
    </recommendedName>
</protein>
<dbReference type="InterPro" id="IPR023674">
    <property type="entry name" value="Ribosomal_uL1-like"/>
</dbReference>
<accession>M2P7Z9</accession>
<keyword evidence="7 9" id="KW-0687">Ribonucleoprotein</keyword>
<dbReference type="SUPFAM" id="SSF56808">
    <property type="entry name" value="Ribosomal protein L1"/>
    <property type="match status" value="1"/>
</dbReference>
<keyword evidence="9" id="KW-0820">tRNA-binding</keyword>
<keyword evidence="2 9" id="KW-0678">Repressor</keyword>
<dbReference type="GO" id="GO:0019843">
    <property type="term" value="F:rRNA binding"/>
    <property type="evidence" value="ECO:0007669"/>
    <property type="project" value="UniProtKB-UniRule"/>
</dbReference>
<dbReference type="FunFam" id="3.40.50.790:FF:000001">
    <property type="entry name" value="50S ribosomal protein L1"/>
    <property type="match status" value="1"/>
</dbReference>
<keyword evidence="12" id="KW-1185">Reference proteome</keyword>
<dbReference type="PATRIC" id="fig|999415.3.peg.1400"/>
<keyword evidence="4 9" id="KW-0810">Translation regulation</keyword>
<dbReference type="PIRSF" id="PIRSF002155">
    <property type="entry name" value="Ribosomal_L1"/>
    <property type="match status" value="1"/>
</dbReference>
<reference evidence="11 12" key="1">
    <citation type="submission" date="2013-02" db="EMBL/GenBank/DDBJ databases">
        <title>The Genome Sequence of Lactobacillus catenaformis F0143.</title>
        <authorList>
            <consortium name="The Broad Institute Genome Sequencing Platform"/>
            <person name="Earl A."/>
            <person name="Ward D."/>
            <person name="Feldgarden M."/>
            <person name="Gevers D."/>
            <person name="Izard J."/>
            <person name="Blanton J.M."/>
            <person name="Mathney J."/>
            <person name="Dewhirst F.E."/>
            <person name="Young S.K."/>
            <person name="Zeng Q."/>
            <person name="Gargeya S."/>
            <person name="Fitzgerald M."/>
            <person name="Haas B."/>
            <person name="Abouelleil A."/>
            <person name="Alvarado L."/>
            <person name="Arachchi H.M."/>
            <person name="Berlin A."/>
            <person name="Chapman S.B."/>
            <person name="Gearin G."/>
            <person name="Goldberg J."/>
            <person name="Griggs A."/>
            <person name="Gujja S."/>
            <person name="Hansen M."/>
            <person name="Heiman D."/>
            <person name="Howarth C."/>
            <person name="Larimer J."/>
            <person name="Lui A."/>
            <person name="MacDonald P.J.P."/>
            <person name="McCowen C."/>
            <person name="Montmayeur A."/>
            <person name="Murphy C."/>
            <person name="Neiman D."/>
            <person name="Pearson M."/>
            <person name="Priest M."/>
            <person name="Roberts A."/>
            <person name="Saif S."/>
            <person name="Shea T."/>
            <person name="Sisk P."/>
            <person name="Stolte C."/>
            <person name="Sykes S."/>
            <person name="Wortman J."/>
            <person name="Nusbaum C."/>
            <person name="Birren B."/>
        </authorList>
    </citation>
    <scope>NUCLEOTIDE SEQUENCE [LARGE SCALE GENOMIC DNA]</scope>
    <source>
        <strain evidence="11 12">OT 569</strain>
    </source>
</reference>
<evidence type="ECO:0000256" key="2">
    <source>
        <dbReference type="ARBA" id="ARBA00022491"/>
    </source>
</evidence>
<dbReference type="Gene3D" id="3.30.190.20">
    <property type="match status" value="1"/>
</dbReference>
<keyword evidence="3 9" id="KW-0699">rRNA-binding</keyword>
<evidence type="ECO:0000256" key="7">
    <source>
        <dbReference type="ARBA" id="ARBA00023274"/>
    </source>
</evidence>
<dbReference type="InterPro" id="IPR023673">
    <property type="entry name" value="Ribosomal_uL1_CS"/>
</dbReference>
<comment type="function">
    <text evidence="9">Binds directly to 23S rRNA. The L1 stalk is quite mobile in the ribosome, and is involved in E site tRNA release.</text>
</comment>
<sequence>MDKIPSLQWEVNPLRPLKEENMAKKKSKKYLEAAQLIEKDKAYSIEEAVELVKKTSTAKFDESVDAVFNLNLDTRHAEQQLRGALVLPHGTGKTKTVLVIAEGAKADEATAAGADYVGSQDLLDKIAGGWLDFDVVIATPNMMAGLGKLGRILGPRGLMPNPKTGTVTMDIEQAVKDSKGGKVNYRTDKDGNVHIPMGRVSFSAQQLAENYNAIHDLIVRVKPSATKGTYIKNIAISATMGPAIRIQG</sequence>
<evidence type="ECO:0000256" key="4">
    <source>
        <dbReference type="ARBA" id="ARBA00022845"/>
    </source>
</evidence>
<dbReference type="Proteomes" id="UP000011758">
    <property type="component" value="Unassembled WGS sequence"/>
</dbReference>
<dbReference type="HAMAP" id="MF_01318_B">
    <property type="entry name" value="Ribosomal_uL1_B"/>
    <property type="match status" value="1"/>
</dbReference>
<dbReference type="eggNOG" id="COG0081">
    <property type="taxonomic scope" value="Bacteria"/>
</dbReference>
<dbReference type="STRING" id="999415.HMPREF9943_01378"/>
<evidence type="ECO:0000256" key="6">
    <source>
        <dbReference type="ARBA" id="ARBA00022980"/>
    </source>
</evidence>
<evidence type="ECO:0000256" key="5">
    <source>
        <dbReference type="ARBA" id="ARBA00022884"/>
    </source>
</evidence>
<proteinExistence type="inferred from homology"/>
<dbReference type="InterPro" id="IPR002143">
    <property type="entry name" value="Ribosomal_uL1"/>
</dbReference>
<comment type="subunit">
    <text evidence="9">Part of the 50S ribosomal subunit.</text>
</comment>
<evidence type="ECO:0000313" key="12">
    <source>
        <dbReference type="Proteomes" id="UP000011758"/>
    </source>
</evidence>
<evidence type="ECO:0000256" key="1">
    <source>
        <dbReference type="ARBA" id="ARBA00010531"/>
    </source>
</evidence>
<dbReference type="InterPro" id="IPR016095">
    <property type="entry name" value="Ribosomal_uL1_3-a/b-sand"/>
</dbReference>
<gene>
    <name evidence="9" type="primary">rplA</name>
    <name evidence="11" type="ORF">HMPREF9943_01378</name>
</gene>
<dbReference type="PANTHER" id="PTHR36427:SF3">
    <property type="entry name" value="LARGE RIBOSOMAL SUBUNIT PROTEIN UL1M"/>
    <property type="match status" value="1"/>
</dbReference>
<evidence type="ECO:0000256" key="8">
    <source>
        <dbReference type="ARBA" id="ARBA00035241"/>
    </source>
</evidence>
<comment type="function">
    <text evidence="9">Protein L1 is also a translational repressor protein, it controls the translation of the L11 operon by binding to its mRNA.</text>
</comment>
<dbReference type="CDD" id="cd00403">
    <property type="entry name" value="Ribosomal_L1"/>
    <property type="match status" value="1"/>
</dbReference>
<dbReference type="GO" id="GO:0006412">
    <property type="term" value="P:translation"/>
    <property type="evidence" value="ECO:0007669"/>
    <property type="project" value="UniProtKB-UniRule"/>
</dbReference>
<dbReference type="AlphaFoldDB" id="M2P7Z9"/>
<organism evidence="11 12">
    <name type="scientific">Eggerthia catenaformis OT 569 = DSM 20559</name>
    <dbReference type="NCBI Taxonomy" id="999415"/>
    <lineage>
        <taxon>Bacteria</taxon>
        <taxon>Bacillati</taxon>
        <taxon>Bacillota</taxon>
        <taxon>Erysipelotrichia</taxon>
        <taxon>Erysipelotrichales</taxon>
        <taxon>Coprobacillaceae</taxon>
        <taxon>Eggerthia</taxon>
    </lineage>
</organism>
<dbReference type="InterPro" id="IPR005878">
    <property type="entry name" value="Ribosom_uL1_bac-type"/>
</dbReference>
<dbReference type="NCBIfam" id="TIGR01169">
    <property type="entry name" value="rplA_bact"/>
    <property type="match status" value="1"/>
</dbReference>
<evidence type="ECO:0000313" key="11">
    <source>
        <dbReference type="EMBL" id="EMD16452.1"/>
    </source>
</evidence>
<dbReference type="GO" id="GO:0000049">
    <property type="term" value="F:tRNA binding"/>
    <property type="evidence" value="ECO:0007669"/>
    <property type="project" value="UniProtKB-KW"/>
</dbReference>
<dbReference type="Pfam" id="PF00687">
    <property type="entry name" value="Ribosomal_L1"/>
    <property type="match status" value="1"/>
</dbReference>
<evidence type="ECO:0000256" key="10">
    <source>
        <dbReference type="RuleBase" id="RU000659"/>
    </source>
</evidence>
<keyword evidence="6 9" id="KW-0689">Ribosomal protein</keyword>